<evidence type="ECO:0000259" key="1">
    <source>
        <dbReference type="PROSITE" id="PS51733"/>
    </source>
</evidence>
<proteinExistence type="predicted"/>
<name>A0ABN0H5K2_9LEPT</name>
<sequence length="326" mass="36993">MLIQSVEINSKARKERNLFRTYVQIRQFGLQSVVKPMDENYRQLYPGLEVRTFILDQKSIRTPYYNLALEEALAVQLVSGGYSGGVRFWEGPRSIIMGLSEKPELSAGKENIERFLTTFRKRQRPKKPSTTDPVYLARRASGGGTVVHEPGWNLNFSLFVSLETKPELYPVSNSYNIFLGLISSALNKQGLKTRCKGKSDLALELSPDIWKKISGNAQFRKKNCIVQHGTLILDPRLIPLVSDLLPHPPEEPEYRKGRSHNEFVTSLPGTFSPGKFKQDLSLLFADYLGVEILGTEADPSFFRNVRKVADRLFQEKYSDLGYILGE</sequence>
<gene>
    <name evidence="2" type="ORF">LEP1GSC178_1547</name>
</gene>
<protein>
    <submittedName>
        <fullName evidence="2">Biotin/lipoate A/B protein ligase family protein</fullName>
        <ecNumber evidence="2">6.3.-.-</ecNumber>
    </submittedName>
</protein>
<keyword evidence="2" id="KW-0436">Ligase</keyword>
<comment type="caution">
    <text evidence="2">The sequence shown here is derived from an EMBL/GenBank/DDBJ whole genome shotgun (WGS) entry which is preliminary data.</text>
</comment>
<dbReference type="InterPro" id="IPR045864">
    <property type="entry name" value="aa-tRNA-synth_II/BPL/LPL"/>
</dbReference>
<dbReference type="Proteomes" id="UP000018720">
    <property type="component" value="Unassembled WGS sequence"/>
</dbReference>
<dbReference type="Gene3D" id="3.30.930.10">
    <property type="entry name" value="Bira Bifunctional Protein, Domain 2"/>
    <property type="match status" value="1"/>
</dbReference>
<keyword evidence="3" id="KW-1185">Reference proteome</keyword>
<dbReference type="Pfam" id="PF21948">
    <property type="entry name" value="LplA-B_cat"/>
    <property type="match status" value="1"/>
</dbReference>
<dbReference type="PANTHER" id="PTHR43506">
    <property type="entry name" value="BIOTIN/LIPOATE A/B PROTEIN LIGASE FAMILY"/>
    <property type="match status" value="1"/>
</dbReference>
<dbReference type="PANTHER" id="PTHR43506:SF1">
    <property type="entry name" value="BPL_LPL CATALYTIC DOMAIN-CONTAINING PROTEIN"/>
    <property type="match status" value="1"/>
</dbReference>
<dbReference type="PROSITE" id="PS51733">
    <property type="entry name" value="BPL_LPL_CATALYTIC"/>
    <property type="match status" value="1"/>
</dbReference>
<reference evidence="2 3" key="1">
    <citation type="submission" date="2012-08" db="EMBL/GenBank/DDBJ databases">
        <authorList>
            <person name="Harkins D.M."/>
            <person name="Durkin A.S."/>
            <person name="Selengut J.D."/>
            <person name="Sanka R."/>
            <person name="DePew J."/>
            <person name="Purushe J."/>
            <person name="Matthias M.A."/>
            <person name="Vinetz J.M."/>
            <person name="Sutton G.G."/>
            <person name="Nelson W.C."/>
            <person name="Fouts D.E."/>
        </authorList>
    </citation>
    <scope>NUCLEOTIDE SEQUENCE [LARGE SCALE GENOMIC DNA]</scope>
    <source>
        <strain evidence="2 3">MMD4847</strain>
    </source>
</reference>
<evidence type="ECO:0000313" key="3">
    <source>
        <dbReference type="Proteomes" id="UP000018720"/>
    </source>
</evidence>
<accession>A0ABN0H5K2</accession>
<dbReference type="InterPro" id="IPR004143">
    <property type="entry name" value="BPL_LPL_catalytic"/>
</dbReference>
<dbReference type="GO" id="GO:0016874">
    <property type="term" value="F:ligase activity"/>
    <property type="evidence" value="ECO:0007669"/>
    <property type="project" value="UniProtKB-KW"/>
</dbReference>
<organism evidence="2 3">
    <name type="scientific">Leptospira licerasiae str. MMD4847</name>
    <dbReference type="NCBI Taxonomy" id="1049971"/>
    <lineage>
        <taxon>Bacteria</taxon>
        <taxon>Pseudomonadati</taxon>
        <taxon>Spirochaetota</taxon>
        <taxon>Spirochaetia</taxon>
        <taxon>Leptospirales</taxon>
        <taxon>Leptospiraceae</taxon>
        <taxon>Leptospira</taxon>
    </lineage>
</organism>
<dbReference type="SUPFAM" id="SSF55681">
    <property type="entry name" value="Class II aaRS and biotin synthetases"/>
    <property type="match status" value="1"/>
</dbReference>
<feature type="domain" description="BPL/LPL catalytic" evidence="1">
    <location>
        <begin position="80"/>
        <end position="292"/>
    </location>
</feature>
<dbReference type="EMBL" id="AHOM02000010">
    <property type="protein sequence ID" value="EJZ40669.1"/>
    <property type="molecule type" value="Genomic_DNA"/>
</dbReference>
<dbReference type="EC" id="6.3.-.-" evidence="2"/>
<dbReference type="InterPro" id="IPR053264">
    <property type="entry name" value="Lipoate-ligase_2_inactive"/>
</dbReference>
<evidence type="ECO:0000313" key="2">
    <source>
        <dbReference type="EMBL" id="EJZ40669.1"/>
    </source>
</evidence>